<dbReference type="Pfam" id="PF13087">
    <property type="entry name" value="AAA_12"/>
    <property type="match status" value="1"/>
</dbReference>
<keyword evidence="3" id="KW-0378">Hydrolase</keyword>
<dbReference type="CDD" id="cd18808">
    <property type="entry name" value="SF1_C_Upf1"/>
    <property type="match status" value="1"/>
</dbReference>
<keyword evidence="4" id="KW-0347">Helicase</keyword>
<dbReference type="InterPro" id="IPR027417">
    <property type="entry name" value="P-loop_NTPase"/>
</dbReference>
<evidence type="ECO:0000313" key="9">
    <source>
        <dbReference type="Proteomes" id="UP001551695"/>
    </source>
</evidence>
<comment type="caution">
    <text evidence="8">The sequence shown here is derived from an EMBL/GenBank/DDBJ whole genome shotgun (WGS) entry which is preliminary data.</text>
</comment>
<dbReference type="InterPro" id="IPR041677">
    <property type="entry name" value="DNA2/NAM7_AAA_11"/>
</dbReference>
<name>A0ABV3G1N2_9NOCA</name>
<dbReference type="Gene3D" id="3.40.50.300">
    <property type="entry name" value="P-loop containing nucleotide triphosphate hydrolases"/>
    <property type="match status" value="3"/>
</dbReference>
<dbReference type="RefSeq" id="WP_357788115.1">
    <property type="nucleotide sequence ID" value="NZ_JBFAKC010000016.1"/>
</dbReference>
<accession>A0ABV3G1N2</accession>
<dbReference type="PANTHER" id="PTHR43788:SF8">
    <property type="entry name" value="DNA-BINDING PROTEIN SMUBP-2"/>
    <property type="match status" value="1"/>
</dbReference>
<dbReference type="InterPro" id="IPR041679">
    <property type="entry name" value="DNA2/NAM7-like_C"/>
</dbReference>
<organism evidence="8 9">
    <name type="scientific">Nocardia aurea</name>
    <dbReference type="NCBI Taxonomy" id="2144174"/>
    <lineage>
        <taxon>Bacteria</taxon>
        <taxon>Bacillati</taxon>
        <taxon>Actinomycetota</taxon>
        <taxon>Actinomycetes</taxon>
        <taxon>Mycobacteriales</taxon>
        <taxon>Nocardiaceae</taxon>
        <taxon>Nocardia</taxon>
    </lineage>
</organism>
<feature type="domain" description="DNA2/NAM7 helicase-like C-terminal" evidence="7">
    <location>
        <begin position="824"/>
        <end position="1051"/>
    </location>
</feature>
<evidence type="ECO:0000256" key="5">
    <source>
        <dbReference type="ARBA" id="ARBA00022840"/>
    </source>
</evidence>
<reference evidence="8 9" key="1">
    <citation type="submission" date="2024-06" db="EMBL/GenBank/DDBJ databases">
        <title>The Natural Products Discovery Center: Release of the First 8490 Sequenced Strains for Exploring Actinobacteria Biosynthetic Diversity.</title>
        <authorList>
            <person name="Kalkreuter E."/>
            <person name="Kautsar S.A."/>
            <person name="Yang D."/>
            <person name="Bader C.D."/>
            <person name="Teijaro C.N."/>
            <person name="Fluegel L."/>
            <person name="Davis C.M."/>
            <person name="Simpson J.R."/>
            <person name="Lauterbach L."/>
            <person name="Steele A.D."/>
            <person name="Gui C."/>
            <person name="Meng S."/>
            <person name="Li G."/>
            <person name="Viehrig K."/>
            <person name="Ye F."/>
            <person name="Su P."/>
            <person name="Kiefer A.F."/>
            <person name="Nichols A."/>
            <person name="Cepeda A.J."/>
            <person name="Yan W."/>
            <person name="Fan B."/>
            <person name="Jiang Y."/>
            <person name="Adhikari A."/>
            <person name="Zheng C.-J."/>
            <person name="Schuster L."/>
            <person name="Cowan T.M."/>
            <person name="Smanski M.J."/>
            <person name="Chevrette M.G."/>
            <person name="De Carvalho L.P.S."/>
            <person name="Shen B."/>
        </authorList>
    </citation>
    <scope>NUCLEOTIDE SEQUENCE [LARGE SCALE GENOMIC DNA]</scope>
    <source>
        <strain evidence="8 9">NPDC050403</strain>
    </source>
</reference>
<protein>
    <submittedName>
        <fullName evidence="8">AAA domain-containing protein</fullName>
    </submittedName>
</protein>
<dbReference type="EMBL" id="JBFAKC010000016">
    <property type="protein sequence ID" value="MEV0711594.1"/>
    <property type="molecule type" value="Genomic_DNA"/>
</dbReference>
<dbReference type="PANTHER" id="PTHR43788">
    <property type="entry name" value="DNA2/NAM7 HELICASE FAMILY MEMBER"/>
    <property type="match status" value="1"/>
</dbReference>
<comment type="similarity">
    <text evidence="1">Belongs to the DNA2/NAM7 helicase family.</text>
</comment>
<evidence type="ECO:0000256" key="4">
    <source>
        <dbReference type="ARBA" id="ARBA00022806"/>
    </source>
</evidence>
<evidence type="ECO:0000259" key="6">
    <source>
        <dbReference type="Pfam" id="PF13086"/>
    </source>
</evidence>
<gene>
    <name evidence="8" type="ORF">AB0I48_28950</name>
</gene>
<feature type="domain" description="DNA2/NAM7 helicase helicase" evidence="6">
    <location>
        <begin position="423"/>
        <end position="799"/>
    </location>
</feature>
<dbReference type="Proteomes" id="UP001551695">
    <property type="component" value="Unassembled WGS sequence"/>
</dbReference>
<evidence type="ECO:0000256" key="1">
    <source>
        <dbReference type="ARBA" id="ARBA00007913"/>
    </source>
</evidence>
<keyword evidence="9" id="KW-1185">Reference proteome</keyword>
<dbReference type="InterPro" id="IPR050534">
    <property type="entry name" value="Coronavir_polyprotein_1ab"/>
</dbReference>
<dbReference type="Pfam" id="PF13086">
    <property type="entry name" value="AAA_11"/>
    <property type="match status" value="1"/>
</dbReference>
<evidence type="ECO:0000313" key="8">
    <source>
        <dbReference type="EMBL" id="MEV0711594.1"/>
    </source>
</evidence>
<evidence type="ECO:0000256" key="2">
    <source>
        <dbReference type="ARBA" id="ARBA00022741"/>
    </source>
</evidence>
<dbReference type="SUPFAM" id="SSF52540">
    <property type="entry name" value="P-loop containing nucleoside triphosphate hydrolases"/>
    <property type="match status" value="1"/>
</dbReference>
<dbReference type="InterPro" id="IPR047187">
    <property type="entry name" value="SF1_C_Upf1"/>
</dbReference>
<keyword evidence="5" id="KW-0067">ATP-binding</keyword>
<evidence type="ECO:0000256" key="3">
    <source>
        <dbReference type="ARBA" id="ARBA00022801"/>
    </source>
</evidence>
<evidence type="ECO:0000259" key="7">
    <source>
        <dbReference type="Pfam" id="PF13087"/>
    </source>
</evidence>
<sequence>MKFHSLAHTDERAISLIPLGDVTLRSGGLVNINVTPTGVIVRQESKALFCEPPLLHDIDWLAEVTASDAYVAELLSSENPTPLVPGAVHLRILRYDGVERWSERREVGVDDRTVADVNRHRRRNDSSEDVVTWLRAQLTLDSNDEIIVVATGAGEFNETGFRVVGAGIVADIGLEDGRLLIARVTQWSRNRNRRLLVVRGRIDIKDHTRVGLVSIEDREELRRLSTAENAFLAIWNEYSQLEQKAAKESAEDIGWAEYDRYQILGDGTIEFDLVQNSQARTLVQRIGSDTVGLEASLTRSFLEDSSGYQNAPSQRRTKNDRGFVIGEARTTGRGTLVLVPEREIKKGDIPAKGEIYGVYTTDSIRISRREKAQREISLARTAPARQLSLILAGKRPDLVGRIQRHKPLSARTRALLGGEPTPAQVEAIDLAINSQDFILIQGPPGTGKTRVIAAIQARLAELSKGHLASNKRVLFASYQHDAVENLIQAADDGALPPVKIGARHQGTEDDSYLHAWAADLQQRLEHRYEGEKPSELLRTLRQLRERLFAYRTQPFDVSGTVDLLKWLATSTQLMDSTVSETARRLARRVERELGGGGSTAGHRKVEVLARGLRSMSASFEDDGRERARVAALNTEVRQLLDGCERSMLDEAATSADPHTASAYMAIVKSALLDRVMKARAASSIVATRPEVEALLKRAIDSTETEVRRSTSDIDLAVEAYRDALAHQPGAVRKSFQMHSRALAATCQQSASGAMRETHRGFFDTVILDEAARANPLDLMIPMSLAMNRIILVGDHRQLPQLLDDELLPQLSERHNTNVVENTLRQSMFQRLFTTLQQLERTDGNKRVITLDRQFRMHPTLGRFISDQFYKPFGEHLENGINHSEPFAHGLTKYGSAACGWIDVPLTVGPEQPTGTSLSRPAEAQIIVEELNEALRQSEDLTFGVITFYSGQVDQIWQRMSGAGLAVRNNQNQWVINPASPWLYTSRGLPRVRIGTVDAFQGREFDVVYLSTTRSSKQGSRRSNPFGFLVLPNRLNVAMSRQKRLLIAVGDASHITSDAGRAAVPALAAFHALTGGADGFRR</sequence>
<keyword evidence="2" id="KW-0547">Nucleotide-binding</keyword>
<proteinExistence type="inferred from homology"/>